<dbReference type="RefSeq" id="WP_277538319.1">
    <property type="nucleotide sequence ID" value="NZ_JAPDIA010000009.1"/>
</dbReference>
<evidence type="ECO:0000313" key="1">
    <source>
        <dbReference type="EMBL" id="MDG0813869.1"/>
    </source>
</evidence>
<name>A0A9X4QWP4_9BACL</name>
<proteinExistence type="predicted"/>
<sequence length="258" mass="29123">MWRSSDTLAVSFRYGSDSGTEEDKLSWSYPLASGVRATKIAVYDADRKRAAEATAAFGDPKADRGLPPIEVLALWHSFLALDKVKDWVLDWEEPQERYPRLFDPALLPKKAHLWYFDLYRPPTPEDMEEIVGKLSFNFNQIEGTSPVTSREFAYWTPVFDLAARDMTPEQFRRCKAASAFMAYVREDEYVAPIHTMLGGPSQLPCRLQDGAGIHGSPVPPSPACRSVDGSFRKSDGAELEIPHAARRSRVERGWRPLD</sequence>
<protein>
    <submittedName>
        <fullName evidence="1">Uncharacterized protein</fullName>
    </submittedName>
</protein>
<dbReference type="AlphaFoldDB" id="A0A9X4QWP4"/>
<evidence type="ECO:0000313" key="2">
    <source>
        <dbReference type="Proteomes" id="UP001153404"/>
    </source>
</evidence>
<reference evidence="1" key="1">
    <citation type="submission" date="2022-10" db="EMBL/GenBank/DDBJ databases">
        <title>Comparative genomic analysis of Cohnella hashimotonis sp. nov., isolated from the International Space Station.</title>
        <authorList>
            <person name="Simpson A."/>
            <person name="Venkateswaran K."/>
        </authorList>
    </citation>
    <scope>NUCLEOTIDE SEQUENCE</scope>
    <source>
        <strain evidence="1">DSM 28161</strain>
    </source>
</reference>
<gene>
    <name evidence="1" type="ORF">OMP40_34745</name>
</gene>
<dbReference type="Proteomes" id="UP001153404">
    <property type="component" value="Unassembled WGS sequence"/>
</dbReference>
<keyword evidence="2" id="KW-1185">Reference proteome</keyword>
<dbReference type="EMBL" id="JAPDIA010000009">
    <property type="protein sequence ID" value="MDG0813869.1"/>
    <property type="molecule type" value="Genomic_DNA"/>
</dbReference>
<accession>A0A9X4QWP4</accession>
<organism evidence="1 2">
    <name type="scientific">Cohnella rhizosphaerae</name>
    <dbReference type="NCBI Taxonomy" id="1457232"/>
    <lineage>
        <taxon>Bacteria</taxon>
        <taxon>Bacillati</taxon>
        <taxon>Bacillota</taxon>
        <taxon>Bacilli</taxon>
        <taxon>Bacillales</taxon>
        <taxon>Paenibacillaceae</taxon>
        <taxon>Cohnella</taxon>
    </lineage>
</organism>
<comment type="caution">
    <text evidence="1">The sequence shown here is derived from an EMBL/GenBank/DDBJ whole genome shotgun (WGS) entry which is preliminary data.</text>
</comment>